<reference evidence="6" key="1">
    <citation type="submission" date="2017-03" db="EMBL/GenBank/DDBJ databases">
        <authorList>
            <person name="Rodrigo-Torres L."/>
            <person name="Arahal R.D."/>
            <person name="Lucena T."/>
        </authorList>
    </citation>
    <scope>NUCLEOTIDE SEQUENCE [LARGE SCALE GENOMIC DNA]</scope>
    <source>
        <strain evidence="6">CECT 7751</strain>
    </source>
</reference>
<dbReference type="InterPro" id="IPR021731">
    <property type="entry name" value="AMIN_dom"/>
</dbReference>
<keyword evidence="3 5" id="KW-0378">Hydrolase</keyword>
<dbReference type="GO" id="GO:0030288">
    <property type="term" value="C:outer membrane-bounded periplasmic space"/>
    <property type="evidence" value="ECO:0007669"/>
    <property type="project" value="TreeGrafter"/>
</dbReference>
<dbReference type="CDD" id="cd02696">
    <property type="entry name" value="MurNAc-LAA"/>
    <property type="match status" value="1"/>
</dbReference>
<evidence type="ECO:0000256" key="2">
    <source>
        <dbReference type="ARBA" id="ARBA00011901"/>
    </source>
</evidence>
<comment type="catalytic activity">
    <reaction evidence="1">
        <text>Hydrolyzes the link between N-acetylmuramoyl residues and L-amino acid residues in certain cell-wall glycopeptides.</text>
        <dbReference type="EC" id="3.5.1.28"/>
    </reaction>
</comment>
<dbReference type="SUPFAM" id="SSF53187">
    <property type="entry name" value="Zn-dependent exopeptidases"/>
    <property type="match status" value="1"/>
</dbReference>
<dbReference type="Pfam" id="PF11741">
    <property type="entry name" value="AMIN"/>
    <property type="match status" value="1"/>
</dbReference>
<dbReference type="Gene3D" id="3.40.630.40">
    <property type="entry name" value="Zn-dependent exopeptidases"/>
    <property type="match status" value="1"/>
</dbReference>
<sequence length="421" mass="45635">MRKRPDGAGALRRIALWLVVTAGMTLAGVSGSTAMAQDFTARATVLPGDSGIRDRRGRLELSLHLSQGVPYRIFTLEDPRRIVLDFREVDWRGVDPAVLLKSDLATAVRMGQFRPGWSRMVIDLAEPLALEEADLRLTEDSGRARLTARFGPVAAEEFTRLSGYPATPGWGREGLVALPMQVPPKAPDGPMRILLDPGHGGIDPGAERAGVVEADLMLTFARELQEALVRSGAEVYLTREDDSFVSLEGRVAMAHALEADLFLSLHADALASGRALGTTVHTLARSASDEASRLLAERHDRADLLAGIDLSDSDDQVAGVLMDLARTQTQPRSEQLADAIVLALRSEGMPLNTRPRRAAGYSVLKAPDVPSVLIETGFLSSPRDRENLVDPVFRARLANAIRDGIQAWKIADDTLAPLRLK</sequence>
<dbReference type="Pfam" id="PF01520">
    <property type="entry name" value="Amidase_3"/>
    <property type="match status" value="1"/>
</dbReference>
<evidence type="ECO:0000256" key="3">
    <source>
        <dbReference type="ARBA" id="ARBA00022801"/>
    </source>
</evidence>
<organism evidence="5 6">
    <name type="scientific">Pseudooceanicola marinus</name>
    <dbReference type="NCBI Taxonomy" id="396013"/>
    <lineage>
        <taxon>Bacteria</taxon>
        <taxon>Pseudomonadati</taxon>
        <taxon>Pseudomonadota</taxon>
        <taxon>Alphaproteobacteria</taxon>
        <taxon>Rhodobacterales</taxon>
        <taxon>Paracoccaceae</taxon>
        <taxon>Pseudooceanicola</taxon>
    </lineage>
</organism>
<evidence type="ECO:0000313" key="6">
    <source>
        <dbReference type="Proteomes" id="UP000193963"/>
    </source>
</evidence>
<evidence type="ECO:0000256" key="1">
    <source>
        <dbReference type="ARBA" id="ARBA00001561"/>
    </source>
</evidence>
<dbReference type="Gene3D" id="2.60.40.3500">
    <property type="match status" value="1"/>
</dbReference>
<keyword evidence="6" id="KW-1185">Reference proteome</keyword>
<gene>
    <name evidence="5" type="primary">amiC_3</name>
    <name evidence="5" type="ORF">PSM7751_00379</name>
</gene>
<evidence type="ECO:0000313" key="5">
    <source>
        <dbReference type="EMBL" id="SLN14927.1"/>
    </source>
</evidence>
<accession>A0A1X6Y9N5</accession>
<dbReference type="Proteomes" id="UP000193963">
    <property type="component" value="Unassembled WGS sequence"/>
</dbReference>
<name>A0A1X6Y9N5_9RHOB</name>
<dbReference type="AlphaFoldDB" id="A0A1X6Y9N5"/>
<dbReference type="EC" id="3.5.1.28" evidence="2"/>
<proteinExistence type="predicted"/>
<dbReference type="InterPro" id="IPR050695">
    <property type="entry name" value="N-acetylmuramoyl_amidase_3"/>
</dbReference>
<dbReference type="RefSeq" id="WP_232618129.1">
    <property type="nucleotide sequence ID" value="NZ_FWFN01000001.1"/>
</dbReference>
<dbReference type="PANTHER" id="PTHR30404">
    <property type="entry name" value="N-ACETYLMURAMOYL-L-ALANINE AMIDASE"/>
    <property type="match status" value="1"/>
</dbReference>
<feature type="domain" description="MurNAc-LAA" evidence="4">
    <location>
        <begin position="251"/>
        <end position="406"/>
    </location>
</feature>
<dbReference type="SMART" id="SM00646">
    <property type="entry name" value="Ami_3"/>
    <property type="match status" value="1"/>
</dbReference>
<dbReference type="InterPro" id="IPR002508">
    <property type="entry name" value="MurNAc-LAA_cat"/>
</dbReference>
<dbReference type="GO" id="GO:0008745">
    <property type="term" value="F:N-acetylmuramoyl-L-alanine amidase activity"/>
    <property type="evidence" value="ECO:0007669"/>
    <property type="project" value="UniProtKB-EC"/>
</dbReference>
<dbReference type="EMBL" id="FWFN01000001">
    <property type="protein sequence ID" value="SLN14927.1"/>
    <property type="molecule type" value="Genomic_DNA"/>
</dbReference>
<protein>
    <recommendedName>
        <fullName evidence="2">N-acetylmuramoyl-L-alanine amidase</fullName>
        <ecNumber evidence="2">3.5.1.28</ecNumber>
    </recommendedName>
</protein>
<dbReference type="PANTHER" id="PTHR30404:SF0">
    <property type="entry name" value="N-ACETYLMURAMOYL-L-ALANINE AMIDASE AMIC"/>
    <property type="match status" value="1"/>
</dbReference>
<dbReference type="GO" id="GO:0009253">
    <property type="term" value="P:peptidoglycan catabolic process"/>
    <property type="evidence" value="ECO:0007669"/>
    <property type="project" value="InterPro"/>
</dbReference>
<evidence type="ECO:0000259" key="4">
    <source>
        <dbReference type="SMART" id="SM00646"/>
    </source>
</evidence>